<name>A0A0F8WYK5_9ZZZZ</name>
<comment type="caution">
    <text evidence="1">The sequence shown here is derived from an EMBL/GenBank/DDBJ whole genome shotgun (WGS) entry which is preliminary data.</text>
</comment>
<dbReference type="EMBL" id="LAZR01066460">
    <property type="protein sequence ID" value="KKK53525.1"/>
    <property type="molecule type" value="Genomic_DNA"/>
</dbReference>
<organism evidence="1">
    <name type="scientific">marine sediment metagenome</name>
    <dbReference type="NCBI Taxonomy" id="412755"/>
    <lineage>
        <taxon>unclassified sequences</taxon>
        <taxon>metagenomes</taxon>
        <taxon>ecological metagenomes</taxon>
    </lineage>
</organism>
<gene>
    <name evidence="1" type="ORF">LCGC14_3093940</name>
</gene>
<feature type="non-terminal residue" evidence="1">
    <location>
        <position position="127"/>
    </location>
</feature>
<proteinExistence type="predicted"/>
<evidence type="ECO:0000313" key="1">
    <source>
        <dbReference type="EMBL" id="KKK53525.1"/>
    </source>
</evidence>
<reference evidence="1" key="1">
    <citation type="journal article" date="2015" name="Nature">
        <title>Complex archaea that bridge the gap between prokaryotes and eukaryotes.</title>
        <authorList>
            <person name="Spang A."/>
            <person name="Saw J.H."/>
            <person name="Jorgensen S.L."/>
            <person name="Zaremba-Niedzwiedzka K."/>
            <person name="Martijn J."/>
            <person name="Lind A.E."/>
            <person name="van Eijk R."/>
            <person name="Schleper C."/>
            <person name="Guy L."/>
            <person name="Ettema T.J."/>
        </authorList>
    </citation>
    <scope>NUCLEOTIDE SEQUENCE</scope>
</reference>
<accession>A0A0F8WYK5</accession>
<dbReference type="AlphaFoldDB" id="A0A0F8WYK5"/>
<sequence>MAFYIGKYLIQQEEIAPKHDRDAWAFPDVPKQHMAETSNVEDLYINPEDMDLVPEQIQFGYASWTDDEGFSPDAAAFDQFYVRSEVFYVRSFEPGTDLYNEFYVRQEAFYLRSFVKGTDLYSQFYVR</sequence>
<protein>
    <submittedName>
        <fullName evidence="1">Uncharacterized protein</fullName>
    </submittedName>
</protein>